<feature type="compositionally biased region" description="Basic and acidic residues" evidence="1">
    <location>
        <begin position="32"/>
        <end position="42"/>
    </location>
</feature>
<accession>A0ABD3M5R1</accession>
<keyword evidence="3" id="KW-1185">Reference proteome</keyword>
<evidence type="ECO:0000256" key="1">
    <source>
        <dbReference type="SAM" id="MobiDB-lite"/>
    </source>
</evidence>
<feature type="region of interest" description="Disordered" evidence="1">
    <location>
        <begin position="1"/>
        <end position="21"/>
    </location>
</feature>
<dbReference type="Proteomes" id="UP001530293">
    <property type="component" value="Unassembled WGS sequence"/>
</dbReference>
<protein>
    <recommendedName>
        <fullName evidence="4">SMB domain-containing protein</fullName>
    </recommendedName>
</protein>
<feature type="compositionally biased region" description="Polar residues" evidence="1">
    <location>
        <begin position="163"/>
        <end position="180"/>
    </location>
</feature>
<evidence type="ECO:0000313" key="2">
    <source>
        <dbReference type="EMBL" id="KAL3759288.1"/>
    </source>
</evidence>
<feature type="compositionally biased region" description="Basic residues" evidence="1">
    <location>
        <begin position="125"/>
        <end position="136"/>
    </location>
</feature>
<feature type="region of interest" description="Disordered" evidence="1">
    <location>
        <begin position="32"/>
        <end position="51"/>
    </location>
</feature>
<feature type="compositionally biased region" description="Polar residues" evidence="1">
    <location>
        <begin position="511"/>
        <end position="522"/>
    </location>
</feature>
<feature type="region of interest" description="Disordered" evidence="1">
    <location>
        <begin position="57"/>
        <end position="229"/>
    </location>
</feature>
<dbReference type="AlphaFoldDB" id="A0ABD3M5R1"/>
<feature type="region of interest" description="Disordered" evidence="1">
    <location>
        <begin position="502"/>
        <end position="522"/>
    </location>
</feature>
<feature type="region of interest" description="Disordered" evidence="1">
    <location>
        <begin position="288"/>
        <end position="397"/>
    </location>
</feature>
<proteinExistence type="predicted"/>
<gene>
    <name evidence="2" type="ORF">ACHAWU_002089</name>
</gene>
<name>A0ABD3M5R1_9STRA</name>
<evidence type="ECO:0000313" key="3">
    <source>
        <dbReference type="Proteomes" id="UP001530293"/>
    </source>
</evidence>
<evidence type="ECO:0008006" key="4">
    <source>
        <dbReference type="Google" id="ProtNLM"/>
    </source>
</evidence>
<sequence length="1042" mass="114547">MYAVVNNNTDDADDDQDANGIGIRNMVTTKKKGLDSHHHDHEEDLLDDDALPKLSIRQRKMRGASSTSTSSNWSVETNQEYDKILKELAADAGSSDEDSDDDDDDESSDDDDDDDGDSTGDHNGTKARMKQGKKYTKIASASAAVVEQQQQPMGGDKVDHPIQMSSQMNDSVGLQQQQQRGEVGDSISPTTNNAQKQSSDSSIVVDEEEDDESQIMMDTNSGIRKRGKSTRLQLNRRASLTRILTELAGKAQSIARSESLTDSNSKAAVEAIEKMAAVASSSLSSSLANAHEYHPPTVPENNVDSSASSSSQVNTEQEQQPFHRKGSLDSNCYYLPTKANDGKSRKLPTLSRLAPKGTSNRRSTVESESMWTKNSSDENSSGNKSYWLQSNATNDGDAHDRGGFNESQLTLDSEIMQHHAIDEESLQDVLNDIIRGRTRRREGTTLDGEGKTDDEDESPFHFERKENQFYRPGQQTLHRCIGILFVMAVTIVSAALIGVSVKKKHGPPPQQQNSNSNALTTTGNTTMDETISTIIASMPHGQYTQSDLYYMAKSVNDNCHADQFITAAGRWECQHICHAHYCCFDFDDEDSDYNCRDDVNKLCPIFMGCEILVSHDFVGSGSYSLDGLVDSENSSEEEQPQDSGGTSSTNAQDIIKENELGWQEVRRKYINAHCDESNVNTDTGKEQCEKACKHHYCCFDTGGGCCVKDPSMTCNVYSACHIMLLLGEDVAEESANNSGSYSHVAATTALPVTSDMPIPPEALEEMGLLDTFGAESDPTQYTADELLQMQADVEERCSDTQTTIGRFHCENICQYHYCCFDKSTDGCRDDPTSLCDVYDVCKVLMQPLSSSTENNEEQSKTPQMALISAEEEHAEMESYAPAQSVTAFHGSHAPAQSPIVVHDSYAPVQTVIVVHDSYAPVLSAVVVHDSYPPAQSSVVHETLKPSPTLHIPAHVPVPIPIAPNLSSPPNGFITAITSTSSVHVPPPRPPIRCVPDGDDEVNVEVFTDDWNDDRFDRCARWESKYNMTVTEYWDVYGTSHLT</sequence>
<feature type="compositionally biased region" description="Polar residues" evidence="1">
    <location>
        <begin position="641"/>
        <end position="652"/>
    </location>
</feature>
<feature type="compositionally biased region" description="Polar residues" evidence="1">
    <location>
        <begin position="357"/>
        <end position="394"/>
    </location>
</feature>
<reference evidence="2 3" key="1">
    <citation type="submission" date="2024-10" db="EMBL/GenBank/DDBJ databases">
        <title>Updated reference genomes for cyclostephanoid diatoms.</title>
        <authorList>
            <person name="Roberts W.R."/>
            <person name="Alverson A.J."/>
        </authorList>
    </citation>
    <scope>NUCLEOTIDE SEQUENCE [LARGE SCALE GENOMIC DNA]</scope>
    <source>
        <strain evidence="2 3">AJA232-27</strain>
    </source>
</reference>
<feature type="compositionally biased region" description="Acidic residues" evidence="1">
    <location>
        <begin position="94"/>
        <end position="118"/>
    </location>
</feature>
<feature type="region of interest" description="Disordered" evidence="1">
    <location>
        <begin position="628"/>
        <end position="652"/>
    </location>
</feature>
<feature type="compositionally biased region" description="Basic and acidic residues" evidence="1">
    <location>
        <begin position="80"/>
        <end position="89"/>
    </location>
</feature>
<dbReference type="EMBL" id="JALLBG020000206">
    <property type="protein sequence ID" value="KAL3759288.1"/>
    <property type="molecule type" value="Genomic_DNA"/>
</dbReference>
<comment type="caution">
    <text evidence="2">The sequence shown here is derived from an EMBL/GenBank/DDBJ whole genome shotgun (WGS) entry which is preliminary data.</text>
</comment>
<feature type="compositionally biased region" description="Low complexity" evidence="1">
    <location>
        <begin position="139"/>
        <end position="151"/>
    </location>
</feature>
<organism evidence="2 3">
    <name type="scientific">Discostella pseudostelligera</name>
    <dbReference type="NCBI Taxonomy" id="259834"/>
    <lineage>
        <taxon>Eukaryota</taxon>
        <taxon>Sar</taxon>
        <taxon>Stramenopiles</taxon>
        <taxon>Ochrophyta</taxon>
        <taxon>Bacillariophyta</taxon>
        <taxon>Coscinodiscophyceae</taxon>
        <taxon>Thalassiosirophycidae</taxon>
        <taxon>Stephanodiscales</taxon>
        <taxon>Stephanodiscaceae</taxon>
        <taxon>Discostella</taxon>
    </lineage>
</organism>
<feature type="compositionally biased region" description="Polar residues" evidence="1">
    <location>
        <begin position="187"/>
        <end position="196"/>
    </location>
</feature>